<dbReference type="PROSITE" id="PS00107">
    <property type="entry name" value="PROTEIN_KINASE_ATP"/>
    <property type="match status" value="1"/>
</dbReference>
<evidence type="ECO:0000256" key="3">
    <source>
        <dbReference type="ARBA" id="ARBA00022527"/>
    </source>
</evidence>
<evidence type="ECO:0000256" key="5">
    <source>
        <dbReference type="ARBA" id="ARBA00022741"/>
    </source>
</evidence>
<sequence>MSDFIYEKAQKLGEGTYGAVFRANNTKTKEVVALKLVRMDQEDDGIPANSLREISLLRSMNHVNIIHLQEVSCEDGRITMVLDYMDRDLRIYLDRQKNKPTNPKLICSYSFQLLCGIYYLHRNGIIHKDIKPENLLIDKVGYLKIGDFGNARICHRPFQSFEGNESFVWYFAPELLFAKHPFDFPVDIWSCGCTIAEMVRKEPLFNGDSNIDQLIQIIRLLGLPSEESWPGFKEYLPADFPIPQEETPDFSKFFPEDTDPDLLDLLSGLLQMNPKKRLTAEQAVHHKFFDNIPQNLKDICLNFD</sequence>
<feature type="binding site" evidence="10">
    <location>
        <position position="35"/>
    </location>
    <ligand>
        <name>ATP</name>
        <dbReference type="ChEBI" id="CHEBI:30616"/>
    </ligand>
</feature>
<evidence type="ECO:0000256" key="8">
    <source>
        <dbReference type="ARBA" id="ARBA00047811"/>
    </source>
</evidence>
<keyword evidence="4" id="KW-0808">Transferase</keyword>
<feature type="domain" description="Protein kinase" evidence="12">
    <location>
        <begin position="6"/>
        <end position="289"/>
    </location>
</feature>
<evidence type="ECO:0000256" key="7">
    <source>
        <dbReference type="ARBA" id="ARBA00022840"/>
    </source>
</evidence>
<accession>A0ABR2K2V1</accession>
<dbReference type="InterPro" id="IPR000719">
    <property type="entry name" value="Prot_kinase_dom"/>
</dbReference>
<evidence type="ECO:0000256" key="1">
    <source>
        <dbReference type="ARBA" id="ARBA00006485"/>
    </source>
</evidence>
<keyword evidence="7 10" id="KW-0067">ATP-binding</keyword>
<dbReference type="InterPro" id="IPR017441">
    <property type="entry name" value="Protein_kinase_ATP_BS"/>
</dbReference>
<keyword evidence="14" id="KW-1185">Reference proteome</keyword>
<evidence type="ECO:0000256" key="10">
    <source>
        <dbReference type="PROSITE-ProRule" id="PRU10141"/>
    </source>
</evidence>
<dbReference type="SUPFAM" id="SSF56112">
    <property type="entry name" value="Protein kinase-like (PK-like)"/>
    <property type="match status" value="1"/>
</dbReference>
<dbReference type="PANTHER" id="PTHR24056:SF254">
    <property type="entry name" value="CYCLIN-DEPENDENT KINASE 2"/>
    <property type="match status" value="1"/>
</dbReference>
<dbReference type="Pfam" id="PF00069">
    <property type="entry name" value="Pkinase"/>
    <property type="match status" value="1"/>
</dbReference>
<dbReference type="InterPro" id="IPR050108">
    <property type="entry name" value="CDK"/>
</dbReference>
<dbReference type="EC" id="2.7.11.22" evidence="2"/>
<dbReference type="EMBL" id="JAPFFF010000007">
    <property type="protein sequence ID" value="KAK8885271.1"/>
    <property type="molecule type" value="Genomic_DNA"/>
</dbReference>
<comment type="similarity">
    <text evidence="1">Belongs to the protein kinase superfamily. CMGC Ser/Thr protein kinase family. CDC2/CDKX subfamily.</text>
</comment>
<comment type="catalytic activity">
    <reaction evidence="8">
        <text>L-threonyl-[protein] + ATP = O-phospho-L-threonyl-[protein] + ADP + H(+)</text>
        <dbReference type="Rhea" id="RHEA:46608"/>
        <dbReference type="Rhea" id="RHEA-COMP:11060"/>
        <dbReference type="Rhea" id="RHEA-COMP:11605"/>
        <dbReference type="ChEBI" id="CHEBI:15378"/>
        <dbReference type="ChEBI" id="CHEBI:30013"/>
        <dbReference type="ChEBI" id="CHEBI:30616"/>
        <dbReference type="ChEBI" id="CHEBI:61977"/>
        <dbReference type="ChEBI" id="CHEBI:456216"/>
        <dbReference type="EC" id="2.7.11.22"/>
    </reaction>
</comment>
<evidence type="ECO:0000256" key="11">
    <source>
        <dbReference type="RuleBase" id="RU000304"/>
    </source>
</evidence>
<organism evidence="13 14">
    <name type="scientific">Tritrichomonas musculus</name>
    <dbReference type="NCBI Taxonomy" id="1915356"/>
    <lineage>
        <taxon>Eukaryota</taxon>
        <taxon>Metamonada</taxon>
        <taxon>Parabasalia</taxon>
        <taxon>Tritrichomonadida</taxon>
        <taxon>Tritrichomonadidae</taxon>
        <taxon>Tritrichomonas</taxon>
    </lineage>
</organism>
<dbReference type="PANTHER" id="PTHR24056">
    <property type="entry name" value="CELL DIVISION PROTEIN KINASE"/>
    <property type="match status" value="1"/>
</dbReference>
<evidence type="ECO:0000256" key="4">
    <source>
        <dbReference type="ARBA" id="ARBA00022679"/>
    </source>
</evidence>
<evidence type="ECO:0000313" key="13">
    <source>
        <dbReference type="EMBL" id="KAK8885271.1"/>
    </source>
</evidence>
<dbReference type="Proteomes" id="UP001470230">
    <property type="component" value="Unassembled WGS sequence"/>
</dbReference>
<name>A0ABR2K2V1_9EUKA</name>
<dbReference type="InterPro" id="IPR011009">
    <property type="entry name" value="Kinase-like_dom_sf"/>
</dbReference>
<evidence type="ECO:0000256" key="2">
    <source>
        <dbReference type="ARBA" id="ARBA00012425"/>
    </source>
</evidence>
<proteinExistence type="inferred from homology"/>
<dbReference type="PROSITE" id="PS50011">
    <property type="entry name" value="PROTEIN_KINASE_DOM"/>
    <property type="match status" value="1"/>
</dbReference>
<evidence type="ECO:0000259" key="12">
    <source>
        <dbReference type="PROSITE" id="PS50011"/>
    </source>
</evidence>
<dbReference type="Gene3D" id="1.10.510.10">
    <property type="entry name" value="Transferase(Phosphotransferase) domain 1"/>
    <property type="match status" value="1"/>
</dbReference>
<evidence type="ECO:0000256" key="6">
    <source>
        <dbReference type="ARBA" id="ARBA00022777"/>
    </source>
</evidence>
<protein>
    <recommendedName>
        <fullName evidence="2">cyclin-dependent kinase</fullName>
        <ecNumber evidence="2">2.7.11.22</ecNumber>
    </recommendedName>
</protein>
<comment type="catalytic activity">
    <reaction evidence="9">
        <text>L-seryl-[protein] + ATP = O-phospho-L-seryl-[protein] + ADP + H(+)</text>
        <dbReference type="Rhea" id="RHEA:17989"/>
        <dbReference type="Rhea" id="RHEA-COMP:9863"/>
        <dbReference type="Rhea" id="RHEA-COMP:11604"/>
        <dbReference type="ChEBI" id="CHEBI:15378"/>
        <dbReference type="ChEBI" id="CHEBI:29999"/>
        <dbReference type="ChEBI" id="CHEBI:30616"/>
        <dbReference type="ChEBI" id="CHEBI:83421"/>
        <dbReference type="ChEBI" id="CHEBI:456216"/>
        <dbReference type="EC" id="2.7.11.22"/>
    </reaction>
</comment>
<dbReference type="InterPro" id="IPR008271">
    <property type="entry name" value="Ser/Thr_kinase_AS"/>
</dbReference>
<reference evidence="13 14" key="1">
    <citation type="submission" date="2024-04" db="EMBL/GenBank/DDBJ databases">
        <title>Tritrichomonas musculus Genome.</title>
        <authorList>
            <person name="Alves-Ferreira E."/>
            <person name="Grigg M."/>
            <person name="Lorenzi H."/>
            <person name="Galac M."/>
        </authorList>
    </citation>
    <scope>NUCLEOTIDE SEQUENCE [LARGE SCALE GENOMIC DNA]</scope>
    <source>
        <strain evidence="13 14">EAF2021</strain>
    </source>
</reference>
<dbReference type="Gene3D" id="3.30.200.20">
    <property type="entry name" value="Phosphorylase Kinase, domain 1"/>
    <property type="match status" value="1"/>
</dbReference>
<evidence type="ECO:0000256" key="9">
    <source>
        <dbReference type="ARBA" id="ARBA00048367"/>
    </source>
</evidence>
<keyword evidence="3 11" id="KW-0723">Serine/threonine-protein kinase</keyword>
<keyword evidence="6" id="KW-0418">Kinase</keyword>
<gene>
    <name evidence="13" type="ORF">M9Y10_040717</name>
</gene>
<dbReference type="SMART" id="SM00220">
    <property type="entry name" value="S_TKc"/>
    <property type="match status" value="1"/>
</dbReference>
<keyword evidence="5 10" id="KW-0547">Nucleotide-binding</keyword>
<comment type="caution">
    <text evidence="13">The sequence shown here is derived from an EMBL/GenBank/DDBJ whole genome shotgun (WGS) entry which is preliminary data.</text>
</comment>
<evidence type="ECO:0000313" key="14">
    <source>
        <dbReference type="Proteomes" id="UP001470230"/>
    </source>
</evidence>
<dbReference type="PROSITE" id="PS00108">
    <property type="entry name" value="PROTEIN_KINASE_ST"/>
    <property type="match status" value="1"/>
</dbReference>